<proteinExistence type="predicted"/>
<accession>A0AA97JG56</accession>
<name>A0AA97JG56_EUBMA</name>
<dbReference type="AlphaFoldDB" id="A0AA97JG56"/>
<gene>
    <name evidence="3" type="primary">LOC129330721</name>
</gene>
<evidence type="ECO:0000256" key="1">
    <source>
        <dbReference type="SAM" id="MobiDB-lite"/>
    </source>
</evidence>
<dbReference type="RefSeq" id="XP_054836856.1">
    <property type="nucleotide sequence ID" value="XM_054980881.1"/>
</dbReference>
<feature type="compositionally biased region" description="Basic and acidic residues" evidence="1">
    <location>
        <begin position="150"/>
        <end position="162"/>
    </location>
</feature>
<protein>
    <submittedName>
        <fullName evidence="3">Uncharacterized protein LOC129330721</fullName>
    </submittedName>
</protein>
<feature type="compositionally biased region" description="Low complexity" evidence="1">
    <location>
        <begin position="128"/>
        <end position="149"/>
    </location>
</feature>
<sequence length="649" mass="72677">MLRTPSPSSLAPRLHRKRSRSQDRRSGAGANWGRRWTGPEAWGTEAPPVETAARPGPALSPARRDEQKGWSGRPRSFSPAEPWVGPDPLRPRGSSPREASWDRNEEGGGFGQPRRSWSPEPDSGWWNSPASAAGGRRSPSSGRAAADSPEALRRQRSPDGDTRAWGSSGREANWKRPRNAGRPAWEQRRGGPGEARRRRGATERRGADGQRFRSQDRGWGREARQEHQGSISSWSQSSREQAVGSPNGTGGRWGRTEKRGREQLSPSGRQSSRGSPKREARQKFWGSSRHYMRGKHQVNPDEAGSRWSSPWGKEEEGQNEEGSDSPDRAARGRDSPVGYGGGESLGEATAEQDSPEREGEEKGRYSAGSAEMSASHTHSEGGRRFGQPPLSLAASVATDSSAAPKKWTPREPVVCWWMQCRSILVKKLREQQMAICPRPTLPDKTAETPEINPGMLSLLNQQQEKELRRSTYPSRLLQDEVLDMLAPAMTIYEMVEEAMEKGEPVDLMELREWVRRLIRFIGSVNQRLTLQRRYQVLGIINPRLKSVVSKLSGQSTDGMLFAEDKVKLLKEIIKRFPQLAETRSKMPPKGFDRLARTAYYKKAQRRPFVGSHYKPQRSGFEFHKRGTVDRRVEQRHRQGAGAEGPAEQC</sequence>
<organism evidence="2 3">
    <name type="scientific">Eublepharis macularius</name>
    <name type="common">Leopard gecko</name>
    <name type="synonym">Cyrtodactylus macularius</name>
    <dbReference type="NCBI Taxonomy" id="481883"/>
    <lineage>
        <taxon>Eukaryota</taxon>
        <taxon>Metazoa</taxon>
        <taxon>Chordata</taxon>
        <taxon>Craniata</taxon>
        <taxon>Vertebrata</taxon>
        <taxon>Euteleostomi</taxon>
        <taxon>Lepidosauria</taxon>
        <taxon>Squamata</taxon>
        <taxon>Bifurcata</taxon>
        <taxon>Gekkota</taxon>
        <taxon>Eublepharidae</taxon>
        <taxon>Eublepharinae</taxon>
        <taxon>Eublepharis</taxon>
    </lineage>
</organism>
<feature type="compositionally biased region" description="Basic and acidic residues" evidence="1">
    <location>
        <begin position="624"/>
        <end position="636"/>
    </location>
</feature>
<feature type="compositionally biased region" description="Low complexity" evidence="1">
    <location>
        <begin position="263"/>
        <end position="274"/>
    </location>
</feature>
<evidence type="ECO:0000313" key="2">
    <source>
        <dbReference type="Proteomes" id="UP001190640"/>
    </source>
</evidence>
<feature type="compositionally biased region" description="Basic and acidic residues" evidence="1">
    <location>
        <begin position="325"/>
        <end position="334"/>
    </location>
</feature>
<dbReference type="KEGG" id="emc:129330721"/>
<feature type="compositionally biased region" description="Basic and acidic residues" evidence="1">
    <location>
        <begin position="185"/>
        <end position="227"/>
    </location>
</feature>
<feature type="region of interest" description="Disordered" evidence="1">
    <location>
        <begin position="1"/>
        <end position="389"/>
    </location>
</feature>
<evidence type="ECO:0000313" key="3">
    <source>
        <dbReference type="RefSeq" id="XP_054836856.1"/>
    </source>
</evidence>
<feature type="region of interest" description="Disordered" evidence="1">
    <location>
        <begin position="624"/>
        <end position="649"/>
    </location>
</feature>
<keyword evidence="2" id="KW-1185">Reference proteome</keyword>
<reference evidence="3" key="1">
    <citation type="submission" date="2025-08" db="UniProtKB">
        <authorList>
            <consortium name="RefSeq"/>
        </authorList>
    </citation>
    <scope>IDENTIFICATION</scope>
    <source>
        <tissue evidence="3">Blood</tissue>
    </source>
</reference>
<dbReference type="GeneID" id="129330721"/>
<feature type="compositionally biased region" description="Basic and acidic residues" evidence="1">
    <location>
        <begin position="354"/>
        <end position="364"/>
    </location>
</feature>
<dbReference type="Proteomes" id="UP001190640">
    <property type="component" value="Chromosome 5"/>
</dbReference>